<feature type="transmembrane region" description="Helical" evidence="9">
    <location>
        <begin position="6"/>
        <end position="31"/>
    </location>
</feature>
<reference evidence="10 11" key="1">
    <citation type="submission" date="2018-07" db="EMBL/GenBank/DDBJ databases">
        <title>Genome sequence of Roseomonas fauriae ATCC 49958.</title>
        <authorList>
            <person name="Sant'Anna F.H."/>
            <person name="Baldani J.I."/>
            <person name="Zilli J.E."/>
            <person name="Reis V.M."/>
            <person name="Hartmann A."/>
            <person name="Cruz L."/>
            <person name="de Souza E.M."/>
            <person name="de Oliveira Pedrosa F."/>
            <person name="Passaglia L.M.P."/>
        </authorList>
    </citation>
    <scope>NUCLEOTIDE SEQUENCE [LARGE SCALE GENOMIC DNA]</scope>
    <source>
        <strain evidence="10 11">ATCC 49958</strain>
    </source>
</reference>
<comment type="caution">
    <text evidence="10">The sequence shown here is derived from an EMBL/GenBank/DDBJ whole genome shotgun (WGS) entry which is preliminary data.</text>
</comment>
<dbReference type="GO" id="GO:0006865">
    <property type="term" value="P:amino acid transport"/>
    <property type="evidence" value="ECO:0007669"/>
    <property type="project" value="UniProtKB-KW"/>
</dbReference>
<dbReference type="RefSeq" id="WP_149167728.1">
    <property type="nucleotide sequence ID" value="NZ_QOKV01000028.1"/>
</dbReference>
<evidence type="ECO:0000256" key="5">
    <source>
        <dbReference type="ARBA" id="ARBA00022970"/>
    </source>
</evidence>
<name>A0A6L3ASR6_AZOBR</name>
<dbReference type="Proteomes" id="UP000476837">
    <property type="component" value="Unassembled WGS sequence"/>
</dbReference>
<proteinExistence type="inferred from homology"/>
<comment type="similarity">
    <text evidence="8">Belongs to the binding-protein-dependent transport system permease family. LivHM subfamily.</text>
</comment>
<evidence type="ECO:0000256" key="9">
    <source>
        <dbReference type="SAM" id="Phobius"/>
    </source>
</evidence>
<evidence type="ECO:0000313" key="10">
    <source>
        <dbReference type="EMBL" id="KAA0678320.1"/>
    </source>
</evidence>
<evidence type="ECO:0000256" key="4">
    <source>
        <dbReference type="ARBA" id="ARBA00022692"/>
    </source>
</evidence>
<dbReference type="GO" id="GO:0022857">
    <property type="term" value="F:transmembrane transporter activity"/>
    <property type="evidence" value="ECO:0007669"/>
    <property type="project" value="InterPro"/>
</dbReference>
<evidence type="ECO:0000256" key="1">
    <source>
        <dbReference type="ARBA" id="ARBA00004651"/>
    </source>
</evidence>
<dbReference type="EMBL" id="QOKV01000028">
    <property type="protein sequence ID" value="KAA0678320.1"/>
    <property type="molecule type" value="Genomic_DNA"/>
</dbReference>
<protein>
    <submittedName>
        <fullName evidence="10">Branched-chain amino acid ABC transporter permease</fullName>
    </submittedName>
</protein>
<keyword evidence="4 9" id="KW-0812">Transmembrane</keyword>
<feature type="transmembrane region" description="Helical" evidence="9">
    <location>
        <begin position="97"/>
        <end position="116"/>
    </location>
</feature>
<evidence type="ECO:0000256" key="2">
    <source>
        <dbReference type="ARBA" id="ARBA00022448"/>
    </source>
</evidence>
<keyword evidence="2" id="KW-0813">Transport</keyword>
<comment type="subcellular location">
    <subcellularLocation>
        <location evidence="1">Cell membrane</location>
        <topology evidence="1">Multi-pass membrane protein</topology>
    </subcellularLocation>
</comment>
<evidence type="ECO:0000256" key="8">
    <source>
        <dbReference type="ARBA" id="ARBA00037998"/>
    </source>
</evidence>
<organism evidence="10 11">
    <name type="scientific">Azospirillum brasilense</name>
    <dbReference type="NCBI Taxonomy" id="192"/>
    <lineage>
        <taxon>Bacteria</taxon>
        <taxon>Pseudomonadati</taxon>
        <taxon>Pseudomonadota</taxon>
        <taxon>Alphaproteobacteria</taxon>
        <taxon>Rhodospirillales</taxon>
        <taxon>Azospirillaceae</taxon>
        <taxon>Azospirillum</taxon>
    </lineage>
</organism>
<evidence type="ECO:0000256" key="7">
    <source>
        <dbReference type="ARBA" id="ARBA00023136"/>
    </source>
</evidence>
<dbReference type="PANTHER" id="PTHR11795:SF445">
    <property type="entry name" value="AMINO ACID ABC TRANSPORTER PERMEASE PROTEIN"/>
    <property type="match status" value="1"/>
</dbReference>
<evidence type="ECO:0000256" key="3">
    <source>
        <dbReference type="ARBA" id="ARBA00022475"/>
    </source>
</evidence>
<keyword evidence="6 9" id="KW-1133">Transmembrane helix</keyword>
<keyword evidence="5" id="KW-0029">Amino-acid transport</keyword>
<gene>
    <name evidence="10" type="ORF">DS837_27855</name>
</gene>
<feature type="transmembrane region" description="Helical" evidence="9">
    <location>
        <begin position="38"/>
        <end position="57"/>
    </location>
</feature>
<feature type="transmembrane region" description="Helical" evidence="9">
    <location>
        <begin position="191"/>
        <end position="212"/>
    </location>
</feature>
<accession>A0A6L3ASR6</accession>
<dbReference type="GO" id="GO:0005886">
    <property type="term" value="C:plasma membrane"/>
    <property type="evidence" value="ECO:0007669"/>
    <property type="project" value="UniProtKB-SubCell"/>
</dbReference>
<evidence type="ECO:0000313" key="11">
    <source>
        <dbReference type="Proteomes" id="UP000476837"/>
    </source>
</evidence>
<dbReference type="Pfam" id="PF02653">
    <property type="entry name" value="BPD_transp_2"/>
    <property type="match status" value="1"/>
</dbReference>
<feature type="transmembrane region" description="Helical" evidence="9">
    <location>
        <begin position="266"/>
        <end position="285"/>
    </location>
</feature>
<dbReference type="AlphaFoldDB" id="A0A6L3ASR6"/>
<feature type="transmembrane region" description="Helical" evidence="9">
    <location>
        <begin position="218"/>
        <end position="235"/>
    </location>
</feature>
<dbReference type="PANTHER" id="PTHR11795">
    <property type="entry name" value="BRANCHED-CHAIN AMINO ACID TRANSPORT SYSTEM PERMEASE PROTEIN LIVH"/>
    <property type="match status" value="1"/>
</dbReference>
<keyword evidence="3" id="KW-1003">Cell membrane</keyword>
<feature type="transmembrane region" description="Helical" evidence="9">
    <location>
        <begin position="63"/>
        <end position="85"/>
    </location>
</feature>
<dbReference type="InterPro" id="IPR052157">
    <property type="entry name" value="BCAA_transport_permease"/>
</dbReference>
<keyword evidence="7 9" id="KW-0472">Membrane</keyword>
<sequence length="294" mass="30949">MSAIIVQLVVSGLLLGGIYALISIGLTLIFGVSRIKNFAHGDFVMVGMYLTYVLNSWSGLDSYLVLLIVTPLMFLFGLFLSWAIIRPIQGAPQVAQIFATVGLGLVLQNVTLMIFGGDFRTTASVFAGKVLRIGDIALPAPLLIAFVVAMAVVAVIYLFLKTSYTGKAMRAVAQDRRSASLMSIDVKGIDLFTFGLGTACAGLTGALLAPMFPVYPTVGINLVLIAFVVVVLGGLGSIAGALIGGLAIGLIETLSGFFIGSEMRQMAYFLVFLAVLLLRPAGLFGQRGSEKLGA</sequence>
<evidence type="ECO:0000256" key="6">
    <source>
        <dbReference type="ARBA" id="ARBA00022989"/>
    </source>
</evidence>
<dbReference type="InterPro" id="IPR001851">
    <property type="entry name" value="ABC_transp_permease"/>
</dbReference>
<dbReference type="CDD" id="cd06582">
    <property type="entry name" value="TM_PBP1_LivH_like"/>
    <property type="match status" value="1"/>
</dbReference>
<feature type="transmembrane region" description="Helical" evidence="9">
    <location>
        <begin position="136"/>
        <end position="160"/>
    </location>
</feature>